<feature type="domain" description="Cysteine-rich" evidence="2">
    <location>
        <begin position="146"/>
        <end position="233"/>
    </location>
</feature>
<dbReference type="InterPro" id="IPR051278">
    <property type="entry name" value="HdrB/HdrD_reductase"/>
</dbReference>
<dbReference type="STRING" id="1817895.AUJ95_02920"/>
<evidence type="ECO:0000313" key="3">
    <source>
        <dbReference type="EMBL" id="OIP41670.1"/>
    </source>
</evidence>
<dbReference type="PANTHER" id="PTHR42947:SF1">
    <property type="entry name" value="COB--COM HETERODISULFIDE REDUCTASE SUBUNIT B 1"/>
    <property type="match status" value="1"/>
</dbReference>
<name>A0A1J5EEA7_9BACT</name>
<proteinExistence type="predicted"/>
<organism evidence="3 4">
    <name type="scientific">Candidatus Desantisbacteria bacterium CG2_30_40_21</name>
    <dbReference type="NCBI Taxonomy" id="1817895"/>
    <lineage>
        <taxon>Bacteria</taxon>
        <taxon>Candidatus Desantisiibacteriota</taxon>
    </lineage>
</organism>
<dbReference type="PANTHER" id="PTHR42947">
    <property type="entry name" value="COB--COM HETERODISULFIDE REDUCTASE SUBUNIT B 1"/>
    <property type="match status" value="1"/>
</dbReference>
<dbReference type="Proteomes" id="UP000183085">
    <property type="component" value="Unassembled WGS sequence"/>
</dbReference>
<dbReference type="InterPro" id="IPR004017">
    <property type="entry name" value="Cys_rich_dom"/>
</dbReference>
<protein>
    <submittedName>
        <fullName evidence="3">Heterodisulfide reductase subunit B</fullName>
    </submittedName>
</protein>
<feature type="domain" description="Cysteine-rich" evidence="2">
    <location>
        <begin position="4"/>
        <end position="85"/>
    </location>
</feature>
<dbReference type="EMBL" id="MNYI01000073">
    <property type="protein sequence ID" value="OIP41670.1"/>
    <property type="molecule type" value="Genomic_DNA"/>
</dbReference>
<sequence>MKFSYYPGCSLHSTGKEYGESTQAVCQALGIELVEIPDWNCCGASAGHSLNHDLAVQLSGRNLLLAQKQGLDIAVPCSACYHNLRQADEELKASTDKRRELEQVTEMQFTGRVQTRHLLDVIYHEVGVDNIRKLVKKPLQGLKAVAYYGCLITRPSHKDGFDSVEQPQSMDNLLDACGCKVMKWSYKTDCCGAGLSLPQDKIVVELVTKLINMARQSGAECIITACPMCQANLEMRQDGANFPVLYFTEVLGMALGMKDTQGWLNKHLVSTNELVGKMKIG</sequence>
<dbReference type="GO" id="GO:0016491">
    <property type="term" value="F:oxidoreductase activity"/>
    <property type="evidence" value="ECO:0007669"/>
    <property type="project" value="UniProtKB-KW"/>
</dbReference>
<evidence type="ECO:0000259" key="2">
    <source>
        <dbReference type="Pfam" id="PF02754"/>
    </source>
</evidence>
<reference evidence="3 4" key="1">
    <citation type="journal article" date="2016" name="Environ. Microbiol.">
        <title>Genomic resolution of a cold subsurface aquifer community provides metabolic insights for novel microbes adapted to high CO concentrations.</title>
        <authorList>
            <person name="Probst A.J."/>
            <person name="Castelle C.J."/>
            <person name="Singh A."/>
            <person name="Brown C.T."/>
            <person name="Anantharaman K."/>
            <person name="Sharon I."/>
            <person name="Hug L.A."/>
            <person name="Burstein D."/>
            <person name="Emerson J.B."/>
            <person name="Thomas B.C."/>
            <person name="Banfield J.F."/>
        </authorList>
    </citation>
    <scope>NUCLEOTIDE SEQUENCE [LARGE SCALE GENOMIC DNA]</scope>
    <source>
        <strain evidence="3">CG2_30_40_21</strain>
    </source>
</reference>
<evidence type="ECO:0000256" key="1">
    <source>
        <dbReference type="ARBA" id="ARBA00023002"/>
    </source>
</evidence>
<comment type="caution">
    <text evidence="3">The sequence shown here is derived from an EMBL/GenBank/DDBJ whole genome shotgun (WGS) entry which is preliminary data.</text>
</comment>
<keyword evidence="1" id="KW-0560">Oxidoreductase</keyword>
<accession>A0A1J5EEA7</accession>
<dbReference type="Gene3D" id="1.20.1050.140">
    <property type="match status" value="1"/>
</dbReference>
<dbReference type="AlphaFoldDB" id="A0A1J5EEA7"/>
<dbReference type="Pfam" id="PF02754">
    <property type="entry name" value="CCG"/>
    <property type="match status" value="2"/>
</dbReference>
<evidence type="ECO:0000313" key="4">
    <source>
        <dbReference type="Proteomes" id="UP000183085"/>
    </source>
</evidence>
<gene>
    <name evidence="3" type="ORF">AUJ95_02920</name>
</gene>